<accession>A0A8J3D551</accession>
<sequence>MRTKWHNGKHIETTFLDSQDRALEIFRFGRTNIKELNQYEGANNTLTVKYYHSDSSPTGYVQIDSVRRKFDSTGQMVARLLSGGSNNGGGFSFDPKYRKKQSFTYTETGDTIVKTVIKKSAIPDTTFSSRKEFWEKDNQGHLVYHYKLYVYKGQDGSKDTINHFAQRYAYDSGGKLAMSWFDHMHLGQFYRPEGPDTIWYKYDGQNRLVEEVHRYTTDMSNKSELSAEGLTKFNKESRDRDRKRFLEGDEYSPNNDKTDTVNYKYEVFRPDKHLPLKIPTNL</sequence>
<name>A0A8J3D551_9BACT</name>
<evidence type="ECO:0000313" key="2">
    <source>
        <dbReference type="Proteomes" id="UP000598271"/>
    </source>
</evidence>
<dbReference type="Proteomes" id="UP000598271">
    <property type="component" value="Unassembled WGS sequence"/>
</dbReference>
<gene>
    <name evidence="1" type="ORF">GCM10007390_13920</name>
</gene>
<proteinExistence type="predicted"/>
<comment type="caution">
    <text evidence="1">The sequence shown here is derived from an EMBL/GenBank/DDBJ whole genome shotgun (WGS) entry which is preliminary data.</text>
</comment>
<organism evidence="1 2">
    <name type="scientific">Persicitalea jodogahamensis</name>
    <dbReference type="NCBI Taxonomy" id="402147"/>
    <lineage>
        <taxon>Bacteria</taxon>
        <taxon>Pseudomonadati</taxon>
        <taxon>Bacteroidota</taxon>
        <taxon>Cytophagia</taxon>
        <taxon>Cytophagales</taxon>
        <taxon>Spirosomataceae</taxon>
        <taxon>Persicitalea</taxon>
    </lineage>
</organism>
<keyword evidence="2" id="KW-1185">Reference proteome</keyword>
<evidence type="ECO:0000313" key="1">
    <source>
        <dbReference type="EMBL" id="GHB61340.1"/>
    </source>
</evidence>
<reference evidence="1 2" key="1">
    <citation type="journal article" date="2014" name="Int. J. Syst. Evol. Microbiol.">
        <title>Complete genome sequence of Corynebacterium casei LMG S-19264T (=DSM 44701T), isolated from a smear-ripened cheese.</title>
        <authorList>
            <consortium name="US DOE Joint Genome Institute (JGI-PGF)"/>
            <person name="Walter F."/>
            <person name="Albersmeier A."/>
            <person name="Kalinowski J."/>
            <person name="Ruckert C."/>
        </authorList>
    </citation>
    <scope>NUCLEOTIDE SEQUENCE [LARGE SCALE GENOMIC DNA]</scope>
    <source>
        <strain evidence="1 2">KCTC 12866</strain>
    </source>
</reference>
<dbReference type="EMBL" id="BMXF01000001">
    <property type="protein sequence ID" value="GHB61340.1"/>
    <property type="molecule type" value="Genomic_DNA"/>
</dbReference>
<dbReference type="AlphaFoldDB" id="A0A8J3D551"/>
<protein>
    <submittedName>
        <fullName evidence="1">Uncharacterized protein</fullName>
    </submittedName>
</protein>